<name>A0AB73U5Q6_MYCCH</name>
<accession>A0AB73U5Q6</accession>
<proteinExistence type="predicted"/>
<organism evidence="1 2">
    <name type="scientific">Mycobacteroides chelonae</name>
    <name type="common">Mycobacterium chelonae</name>
    <dbReference type="NCBI Taxonomy" id="1774"/>
    <lineage>
        <taxon>Bacteria</taxon>
        <taxon>Bacillati</taxon>
        <taxon>Actinomycetota</taxon>
        <taxon>Actinomycetes</taxon>
        <taxon>Mycobacteriales</taxon>
        <taxon>Mycobacteriaceae</taxon>
        <taxon>Mycobacteroides</taxon>
    </lineage>
</organism>
<dbReference type="RefSeq" id="WP_075908732.1">
    <property type="nucleotide sequence ID" value="NZ_CP041150.1"/>
</dbReference>
<evidence type="ECO:0000313" key="1">
    <source>
        <dbReference type="EMBL" id="QDF71790.1"/>
    </source>
</evidence>
<dbReference type="EMBL" id="CP041150">
    <property type="protein sequence ID" value="QDF71790.1"/>
    <property type="molecule type" value="Genomic_DNA"/>
</dbReference>
<reference evidence="1 2" key="1">
    <citation type="submission" date="2019-06" db="EMBL/GenBank/DDBJ databases">
        <title>Whole geneome sequnce of Mycobacteroides chelonae M77 isolated from bovine milk from Meghalaya, India.</title>
        <authorList>
            <person name="Vise E."/>
            <person name="Das S."/>
            <person name="Garg A."/>
            <person name="Ghatak S."/>
            <person name="Shakuntala I."/>
            <person name="Milton A.A.P."/>
            <person name="Karam A."/>
            <person name="Sanjukta R."/>
            <person name="Puro K."/>
            <person name="Sen A."/>
        </authorList>
    </citation>
    <scope>NUCLEOTIDE SEQUENCE [LARGE SCALE GENOMIC DNA]</scope>
    <source>
        <strain evidence="1 2">M77</strain>
    </source>
</reference>
<evidence type="ECO:0000313" key="2">
    <source>
        <dbReference type="Proteomes" id="UP000317728"/>
    </source>
</evidence>
<dbReference type="AlphaFoldDB" id="A0AB73U5Q6"/>
<protein>
    <recommendedName>
        <fullName evidence="3">KTSC domain-containing protein</fullName>
    </recommendedName>
</protein>
<sequence length="74" mass="8685">MVDWHPVTFSTRIVAETYLPERGSILVRFKNDGVEWEYKNCSLETWKAFTAPGQSRGEFIYDVLDHKPHGKWRG</sequence>
<gene>
    <name evidence="1" type="ORF">FJK96_17605</name>
</gene>
<dbReference type="Proteomes" id="UP000317728">
    <property type="component" value="Chromosome"/>
</dbReference>
<evidence type="ECO:0008006" key="3">
    <source>
        <dbReference type="Google" id="ProtNLM"/>
    </source>
</evidence>